<keyword evidence="2" id="KW-0012">Acyltransferase</keyword>
<dbReference type="SUPFAM" id="SSF55729">
    <property type="entry name" value="Acyl-CoA N-acyltransferases (Nat)"/>
    <property type="match status" value="1"/>
</dbReference>
<feature type="domain" description="N-acetyltransferase" evidence="1">
    <location>
        <begin position="5"/>
        <end position="170"/>
    </location>
</feature>
<sequence length="170" mass="19035">MASALRITSVDCDREQYRDLLLLADEQWDMVELYLHRGEMFAAYAEDEPLTKADSALVPDRALGCMIVTDEGVDERGLRIAEVKSLAVDPAHQRGGVGRALLEFAAQHAAREYDVLRVGTGDSPLTVPFYEACGFTRSHVLPNFFIENYDYPIVEAGVQLKDMVILEKRL</sequence>
<organism evidence="2">
    <name type="scientific">Collinsella intestinalis</name>
    <dbReference type="NCBI Taxonomy" id="147207"/>
    <lineage>
        <taxon>Bacteria</taxon>
        <taxon>Bacillati</taxon>
        <taxon>Actinomycetota</taxon>
        <taxon>Coriobacteriia</taxon>
        <taxon>Coriobacteriales</taxon>
        <taxon>Coriobacteriaceae</taxon>
        <taxon>Collinsella</taxon>
    </lineage>
</organism>
<evidence type="ECO:0000313" key="2">
    <source>
        <dbReference type="EMBL" id="VYU20279.1"/>
    </source>
</evidence>
<dbReference type="Gene3D" id="3.40.630.30">
    <property type="match status" value="1"/>
</dbReference>
<accession>A0A6N3CZW2</accession>
<reference evidence="2" key="1">
    <citation type="submission" date="2019-11" db="EMBL/GenBank/DDBJ databases">
        <authorList>
            <person name="Feng L."/>
        </authorList>
    </citation>
    <scope>NUCLEOTIDE SEQUENCE</scope>
    <source>
        <strain evidence="2">CintestinalisLFYP54</strain>
    </source>
</reference>
<dbReference type="EC" id="2.3.1.-" evidence="2"/>
<dbReference type="AlphaFoldDB" id="A0A6N3CZW2"/>
<dbReference type="PROSITE" id="PS51186">
    <property type="entry name" value="GNAT"/>
    <property type="match status" value="1"/>
</dbReference>
<dbReference type="Pfam" id="PF13508">
    <property type="entry name" value="Acetyltransf_7"/>
    <property type="match status" value="1"/>
</dbReference>
<proteinExistence type="predicted"/>
<protein>
    <submittedName>
        <fullName evidence="2">Putative N-acetyltransferase YvbK</fullName>
        <ecNumber evidence="2">2.3.1.-</ecNumber>
    </submittedName>
</protein>
<gene>
    <name evidence="2" type="primary">yvbK</name>
    <name evidence="2" type="ORF">CILFYP54_01032</name>
</gene>
<dbReference type="GO" id="GO:0016747">
    <property type="term" value="F:acyltransferase activity, transferring groups other than amino-acyl groups"/>
    <property type="evidence" value="ECO:0007669"/>
    <property type="project" value="InterPro"/>
</dbReference>
<dbReference type="CDD" id="cd04301">
    <property type="entry name" value="NAT_SF"/>
    <property type="match status" value="1"/>
</dbReference>
<keyword evidence="2" id="KW-0808">Transferase</keyword>
<dbReference type="InterPro" id="IPR016181">
    <property type="entry name" value="Acyl_CoA_acyltransferase"/>
</dbReference>
<name>A0A6N3CZW2_9ACTN</name>
<dbReference type="EMBL" id="CACRTN010000017">
    <property type="protein sequence ID" value="VYU20279.1"/>
    <property type="molecule type" value="Genomic_DNA"/>
</dbReference>
<evidence type="ECO:0000259" key="1">
    <source>
        <dbReference type="PROSITE" id="PS51186"/>
    </source>
</evidence>
<dbReference type="InterPro" id="IPR000182">
    <property type="entry name" value="GNAT_dom"/>
</dbReference>
<dbReference type="RefSeq" id="WP_421756295.1">
    <property type="nucleotide sequence ID" value="NZ_CACRTN010000017.1"/>
</dbReference>